<dbReference type="RefSeq" id="WP_062196605.1">
    <property type="nucleotide sequence ID" value="NZ_DF967970.1"/>
</dbReference>
<reference evidence="13" key="2">
    <citation type="submission" date="2015-07" db="EMBL/GenBank/DDBJ databases">
        <title>Draft Genome Sequences of Anaerolinea thermolimosa IMO-1, Bellilinea caldifistulae GOMI-1, Leptolinea tardivitalis YMTK-2, Levilinea saccharolytica KIBI-1,Longilinea arvoryzae KOME-1, Previously Described as Members of the Anaerolineaceae (Chloroflexi).</title>
        <authorList>
            <person name="Sekiguchi Y."/>
            <person name="Ohashi A."/>
            <person name="Matsuura N."/>
            <person name="Tourlousse M.D."/>
        </authorList>
    </citation>
    <scope>NUCLEOTIDE SEQUENCE [LARGE SCALE GENOMIC DNA]</scope>
    <source>
        <strain evidence="13">IMO-1</strain>
    </source>
</reference>
<reference evidence="10" key="1">
    <citation type="journal article" date="2015" name="Genome Announc.">
        <title>Draft Genome Sequences of Anaerolinea thermolimosa IMO-1, Bellilinea caldifistulae GOMI-1, Leptolinea tardivitalis YMTK-2, Levilinea saccharolytica KIBI-1, Longilinea arvoryzae KOME-1, Previously Described as Members of the Class Anaerolineae (Chloroflexi).</title>
        <authorList>
            <person name="Matsuura N."/>
            <person name="Tourlousse M.D."/>
            <person name="Ohashi A."/>
            <person name="Hugenholtz P."/>
            <person name="Sekiguchi Y."/>
        </authorList>
    </citation>
    <scope>NUCLEOTIDE SEQUENCE</scope>
    <source>
        <strain evidence="10">IMO-1</strain>
    </source>
</reference>
<comment type="subcellular location">
    <subcellularLocation>
        <location evidence="1">Cell membrane</location>
        <topology evidence="1">Multi-pass membrane protein</topology>
    </subcellularLocation>
</comment>
<dbReference type="PRINTS" id="PR01837">
    <property type="entry name" value="MGTCSAPBPROT"/>
</dbReference>
<dbReference type="InterPro" id="IPR045865">
    <property type="entry name" value="ACT-like_dom_sf"/>
</dbReference>
<evidence type="ECO:0000256" key="3">
    <source>
        <dbReference type="ARBA" id="ARBA00022475"/>
    </source>
</evidence>
<dbReference type="STRING" id="229919.GCA_001050195_03637"/>
<dbReference type="PANTHER" id="PTHR33778:SF1">
    <property type="entry name" value="MAGNESIUM TRANSPORTER YHID-RELATED"/>
    <property type="match status" value="1"/>
</dbReference>
<feature type="transmembrane region" description="Helical" evidence="7">
    <location>
        <begin position="70"/>
        <end position="90"/>
    </location>
</feature>
<keyword evidence="6 7" id="KW-0472">Membrane</keyword>
<dbReference type="InterPro" id="IPR002912">
    <property type="entry name" value="ACT_dom"/>
</dbReference>
<dbReference type="Proteomes" id="UP000253922">
    <property type="component" value="Unassembled WGS sequence"/>
</dbReference>
<dbReference type="EMBL" id="DPBP01000026">
    <property type="protein sequence ID" value="HCE17472.1"/>
    <property type="molecule type" value="Genomic_DNA"/>
</dbReference>
<dbReference type="PANTHER" id="PTHR33778">
    <property type="entry name" value="PROTEIN MGTC"/>
    <property type="match status" value="1"/>
</dbReference>
<dbReference type="OrthoDB" id="9811198at2"/>
<dbReference type="Proteomes" id="UP000264141">
    <property type="component" value="Unassembled WGS sequence"/>
</dbReference>
<gene>
    <name evidence="10" type="ORF">ATHL_03707</name>
    <name evidence="11" type="ORF">ATHL_03758</name>
    <name evidence="12" type="ORF">DEQ80_06400</name>
</gene>
<feature type="domain" description="ACT" evidence="9">
    <location>
        <begin position="147"/>
        <end position="220"/>
    </location>
</feature>
<dbReference type="InterPro" id="IPR003416">
    <property type="entry name" value="MgtC/SapB/SrpB/YhiD_fam"/>
</dbReference>
<dbReference type="GO" id="GO:0005886">
    <property type="term" value="C:plasma membrane"/>
    <property type="evidence" value="ECO:0007669"/>
    <property type="project" value="UniProtKB-SubCell"/>
</dbReference>
<evidence type="ECO:0000259" key="8">
    <source>
        <dbReference type="Pfam" id="PF02308"/>
    </source>
</evidence>
<dbReference type="InterPro" id="IPR049177">
    <property type="entry name" value="MgtC_SapB_SrpB_YhiD_N"/>
</dbReference>
<accession>A0A0M8JPH3</accession>
<reference evidence="12 14" key="3">
    <citation type="journal article" date="2018" name="Nat. Biotechnol.">
        <title>A standardized bacterial taxonomy based on genome phylogeny substantially revises the tree of life.</title>
        <authorList>
            <person name="Parks D.H."/>
            <person name="Chuvochina M."/>
            <person name="Waite D.W."/>
            <person name="Rinke C."/>
            <person name="Skarshewski A."/>
            <person name="Chaumeil P.A."/>
            <person name="Hugenholtz P."/>
        </authorList>
    </citation>
    <scope>NUCLEOTIDE SEQUENCE [LARGE SCALE GENOMIC DNA]</scope>
    <source>
        <strain evidence="12">UBA8781</strain>
    </source>
</reference>
<evidence type="ECO:0000256" key="6">
    <source>
        <dbReference type="ARBA" id="ARBA00023136"/>
    </source>
</evidence>
<dbReference type="Pfam" id="PF13291">
    <property type="entry name" value="ACT_4"/>
    <property type="match status" value="1"/>
</dbReference>
<keyword evidence="13" id="KW-1185">Reference proteome</keyword>
<feature type="transmembrane region" description="Helical" evidence="7">
    <location>
        <begin position="102"/>
        <end position="134"/>
    </location>
</feature>
<evidence type="ECO:0000313" key="13">
    <source>
        <dbReference type="Proteomes" id="UP000253922"/>
    </source>
</evidence>
<dbReference type="Pfam" id="PF02308">
    <property type="entry name" value="MgtC"/>
    <property type="match status" value="1"/>
</dbReference>
<evidence type="ECO:0000256" key="4">
    <source>
        <dbReference type="ARBA" id="ARBA00022692"/>
    </source>
</evidence>
<dbReference type="EMBL" id="DF967970">
    <property type="protein sequence ID" value="GAP08798.1"/>
    <property type="molecule type" value="Genomic_DNA"/>
</dbReference>
<feature type="transmembrane region" description="Helical" evidence="7">
    <location>
        <begin position="7"/>
        <end position="23"/>
    </location>
</feature>
<evidence type="ECO:0000313" key="10">
    <source>
        <dbReference type="EMBL" id="GAP08798.1"/>
    </source>
</evidence>
<organism evidence="12 14">
    <name type="scientific">Anaerolinea thermolimosa</name>
    <dbReference type="NCBI Taxonomy" id="229919"/>
    <lineage>
        <taxon>Bacteria</taxon>
        <taxon>Bacillati</taxon>
        <taxon>Chloroflexota</taxon>
        <taxon>Anaerolineae</taxon>
        <taxon>Anaerolineales</taxon>
        <taxon>Anaerolineaceae</taxon>
        <taxon>Anaerolinea</taxon>
    </lineage>
</organism>
<keyword evidence="5 7" id="KW-1133">Transmembrane helix</keyword>
<evidence type="ECO:0000256" key="5">
    <source>
        <dbReference type="ARBA" id="ARBA00022989"/>
    </source>
</evidence>
<comment type="similarity">
    <text evidence="2">Belongs to the MgtC/SapB family.</text>
</comment>
<feature type="domain" description="MgtC/SapB/SrpB/YhiD N-terminal" evidence="8">
    <location>
        <begin position="11"/>
        <end position="139"/>
    </location>
</feature>
<name>A0A0M8JPH3_9CHLR</name>
<evidence type="ECO:0000313" key="11">
    <source>
        <dbReference type="EMBL" id="GAP08848.1"/>
    </source>
</evidence>
<feature type="transmembrane region" description="Helical" evidence="7">
    <location>
        <begin position="38"/>
        <end position="58"/>
    </location>
</feature>
<dbReference type="SUPFAM" id="SSF55021">
    <property type="entry name" value="ACT-like"/>
    <property type="match status" value="1"/>
</dbReference>
<keyword evidence="3" id="KW-1003">Cell membrane</keyword>
<dbReference type="EMBL" id="DF967970">
    <property type="protein sequence ID" value="GAP08848.1"/>
    <property type="molecule type" value="Genomic_DNA"/>
</dbReference>
<sequence>MITDGEILLRILIAAGLGMLVGLERERQSQPAGLRTHIVLVCGSTLAMVLSINLAMQFRGLVPNGDPARLAAQVLSGIGFLGAGAILRFGPTVKGLTTAASLWTMAVVGLAVGAGYLLAAAGVTALLLVVLIVLTRVENRMIIPNISAQFSVYAIDRAGVVQQVRDLIRQNSLEVDHFRLRRNVSRQRVRIDAVVKVHGSEALEQLSAKISEIEGVKVVKYE</sequence>
<evidence type="ECO:0000256" key="1">
    <source>
        <dbReference type="ARBA" id="ARBA00004651"/>
    </source>
</evidence>
<evidence type="ECO:0000259" key="9">
    <source>
        <dbReference type="Pfam" id="PF13291"/>
    </source>
</evidence>
<evidence type="ECO:0000256" key="7">
    <source>
        <dbReference type="SAM" id="Phobius"/>
    </source>
</evidence>
<evidence type="ECO:0000313" key="12">
    <source>
        <dbReference type="EMBL" id="HCE17472.1"/>
    </source>
</evidence>
<proteinExistence type="inferred from homology"/>
<keyword evidence="4 7" id="KW-0812">Transmembrane</keyword>
<dbReference type="AlphaFoldDB" id="A0A0M8JPH3"/>
<evidence type="ECO:0000256" key="2">
    <source>
        <dbReference type="ARBA" id="ARBA00009298"/>
    </source>
</evidence>
<dbReference type="Gene3D" id="3.30.70.260">
    <property type="match status" value="1"/>
</dbReference>
<protein>
    <submittedName>
        <fullName evidence="12">MgtC/SapB family protein</fullName>
    </submittedName>
    <submittedName>
        <fullName evidence="10">Uncharacterized membrane protein</fullName>
    </submittedName>
</protein>
<evidence type="ECO:0000313" key="14">
    <source>
        <dbReference type="Proteomes" id="UP000264141"/>
    </source>
</evidence>